<dbReference type="AlphaFoldDB" id="A0A942UNI1"/>
<gene>
    <name evidence="1" type="ORF">KHA91_05090</name>
</gene>
<comment type="caution">
    <text evidence="1">The sequence shown here is derived from an EMBL/GenBank/DDBJ whole genome shotgun (WGS) entry which is preliminary data.</text>
</comment>
<evidence type="ECO:0000313" key="1">
    <source>
        <dbReference type="EMBL" id="MBS4222131.1"/>
    </source>
</evidence>
<protein>
    <submittedName>
        <fullName evidence="1">Uncharacterized protein</fullName>
    </submittedName>
</protein>
<evidence type="ECO:0000313" key="2">
    <source>
        <dbReference type="Proteomes" id="UP000676456"/>
    </source>
</evidence>
<dbReference type="Proteomes" id="UP000676456">
    <property type="component" value="Unassembled WGS sequence"/>
</dbReference>
<organism evidence="1 2">
    <name type="scientific">Lederbergia citrea</name>
    <dbReference type="NCBI Taxonomy" id="2833581"/>
    <lineage>
        <taxon>Bacteria</taxon>
        <taxon>Bacillati</taxon>
        <taxon>Bacillota</taxon>
        <taxon>Bacilli</taxon>
        <taxon>Bacillales</taxon>
        <taxon>Bacillaceae</taxon>
        <taxon>Lederbergia</taxon>
    </lineage>
</organism>
<sequence length="45" mass="5588">MDEFLVLEIENKTFKRAMKDKDHEIFTKNRKNKELKDKNNKLEDY</sequence>
<reference evidence="1 2" key="1">
    <citation type="submission" date="2021-05" db="EMBL/GenBank/DDBJ databases">
        <title>Novel Bacillus species.</title>
        <authorList>
            <person name="Liu G."/>
        </authorList>
    </citation>
    <scope>NUCLEOTIDE SEQUENCE [LARGE SCALE GENOMIC DNA]</scope>
    <source>
        <strain evidence="1 2">FJAT-49682</strain>
    </source>
</reference>
<dbReference type="EMBL" id="JAGYPN010000001">
    <property type="protein sequence ID" value="MBS4222131.1"/>
    <property type="molecule type" value="Genomic_DNA"/>
</dbReference>
<proteinExistence type="predicted"/>
<keyword evidence="2" id="KW-1185">Reference proteome</keyword>
<dbReference type="RefSeq" id="WP_213097100.1">
    <property type="nucleotide sequence ID" value="NZ_JAGYPH010000001.1"/>
</dbReference>
<accession>A0A942UNI1</accession>
<name>A0A942UNI1_9BACI</name>